<proteinExistence type="inferred from homology"/>
<dbReference type="PANTHER" id="PTHR12128:SF66">
    <property type="entry name" value="4-HYDROXY-2-OXOGLUTARATE ALDOLASE, MITOCHONDRIAL"/>
    <property type="match status" value="1"/>
</dbReference>
<name>A0A807LEK0_9ENTR</name>
<dbReference type="PANTHER" id="PTHR12128">
    <property type="entry name" value="DIHYDRODIPICOLINATE SYNTHASE"/>
    <property type="match status" value="1"/>
</dbReference>
<dbReference type="CDD" id="cd00408">
    <property type="entry name" value="DHDPS-like"/>
    <property type="match status" value="1"/>
</dbReference>
<dbReference type="PRINTS" id="PR00146">
    <property type="entry name" value="DHPICSNTHASE"/>
</dbReference>
<dbReference type="KEGG" id="kco:BWI95_08245"/>
<dbReference type="InterPro" id="IPR013785">
    <property type="entry name" value="Aldolase_TIM"/>
</dbReference>
<dbReference type="GO" id="GO:0008840">
    <property type="term" value="F:4-hydroxy-tetrahydrodipicolinate synthase activity"/>
    <property type="evidence" value="ECO:0007669"/>
    <property type="project" value="TreeGrafter"/>
</dbReference>
<comment type="similarity">
    <text evidence="1 3">Belongs to the DapA family.</text>
</comment>
<feature type="binding site" evidence="5">
    <location>
        <position position="45"/>
    </location>
    <ligand>
        <name>pyruvate</name>
        <dbReference type="ChEBI" id="CHEBI:15361"/>
    </ligand>
</feature>
<feature type="active site" description="Proton donor/acceptor" evidence="4">
    <location>
        <position position="132"/>
    </location>
</feature>
<accession>A0A807LEK0</accession>
<dbReference type="AlphaFoldDB" id="A0A807LEK0"/>
<keyword evidence="7" id="KW-1185">Reference proteome</keyword>
<organism evidence="6 7">
    <name type="scientific">Kosakonia cowanii JCM 10956 = DSM 18146</name>
    <dbReference type="NCBI Taxonomy" id="1300165"/>
    <lineage>
        <taxon>Bacteria</taxon>
        <taxon>Pseudomonadati</taxon>
        <taxon>Pseudomonadota</taxon>
        <taxon>Gammaproteobacteria</taxon>
        <taxon>Enterobacterales</taxon>
        <taxon>Enterobacteriaceae</taxon>
        <taxon>Kosakonia</taxon>
    </lineage>
</organism>
<evidence type="ECO:0000256" key="3">
    <source>
        <dbReference type="PIRNR" id="PIRNR001365"/>
    </source>
</evidence>
<evidence type="ECO:0000313" key="6">
    <source>
        <dbReference type="EMBL" id="APZ05046.1"/>
    </source>
</evidence>
<dbReference type="GO" id="GO:0005829">
    <property type="term" value="C:cytosol"/>
    <property type="evidence" value="ECO:0007669"/>
    <property type="project" value="TreeGrafter"/>
</dbReference>
<evidence type="ECO:0000256" key="2">
    <source>
        <dbReference type="ARBA" id="ARBA00023239"/>
    </source>
</evidence>
<evidence type="ECO:0000256" key="5">
    <source>
        <dbReference type="PIRSR" id="PIRSR001365-2"/>
    </source>
</evidence>
<dbReference type="SUPFAM" id="SSF51569">
    <property type="entry name" value="Aldolase"/>
    <property type="match status" value="1"/>
</dbReference>
<feature type="active site" description="Schiff-base intermediate with substrate" evidence="4">
    <location>
        <position position="160"/>
    </location>
</feature>
<evidence type="ECO:0000256" key="1">
    <source>
        <dbReference type="ARBA" id="ARBA00007592"/>
    </source>
</evidence>
<dbReference type="Pfam" id="PF00701">
    <property type="entry name" value="DHDPS"/>
    <property type="match status" value="1"/>
</dbReference>
<dbReference type="PIRSF" id="PIRSF001365">
    <property type="entry name" value="DHDPS"/>
    <property type="match status" value="1"/>
</dbReference>
<dbReference type="Proteomes" id="UP000187148">
    <property type="component" value="Chromosome"/>
</dbReference>
<dbReference type="SMART" id="SM01130">
    <property type="entry name" value="DHDPS"/>
    <property type="match status" value="1"/>
</dbReference>
<protein>
    <submittedName>
        <fullName evidence="6">Dihydrodipicolinate synthase family protein</fullName>
    </submittedName>
</protein>
<evidence type="ECO:0000313" key="7">
    <source>
        <dbReference type="Proteomes" id="UP000187148"/>
    </source>
</evidence>
<sequence length="297" mass="31686">MDFTGLSAFALTPLLDDRLDEAAYITIIEKLRAAGVDSIGALGSTGCYPYFSRSERASVLRLATEYSGAVPVIAGIGALRTRDVLWLAEDAQKAGVSAVLLAPVSYHPLTEDEVFDLFATVTRELSVPLCIYNNPNATHFNFSDELFARIAQLPNIGSIKIPPLAAELAPERVSALRAQIPAEIRLGISGDGTAVEALNAGCSVWYSVFGGLFPQAALAISRAAMAGDIVQARQHTAALQPLWDLFKRYGGSLRVIATAAELLGVVKAPCLPAPLQTLQGNARREVAQVIEQLRLTV</sequence>
<dbReference type="EMBL" id="CP019445">
    <property type="protein sequence ID" value="APZ05046.1"/>
    <property type="molecule type" value="Genomic_DNA"/>
</dbReference>
<reference evidence="6 7" key="1">
    <citation type="submission" date="2017-01" db="EMBL/GenBank/DDBJ databases">
        <authorList>
            <person name="Cao J.-M."/>
        </authorList>
    </citation>
    <scope>NUCLEOTIDE SEQUENCE [LARGE SCALE GENOMIC DNA]</scope>
    <source>
        <strain evidence="6 7">888-76</strain>
    </source>
</reference>
<gene>
    <name evidence="6" type="ORF">BWI95_08245</name>
</gene>
<keyword evidence="2 3" id="KW-0456">Lyase</keyword>
<dbReference type="RefSeq" id="WP_054802728.1">
    <property type="nucleotide sequence ID" value="NZ_CP019445.1"/>
</dbReference>
<dbReference type="Gene3D" id="3.20.20.70">
    <property type="entry name" value="Aldolase class I"/>
    <property type="match status" value="1"/>
</dbReference>
<dbReference type="InterPro" id="IPR002220">
    <property type="entry name" value="DapA-like"/>
</dbReference>
<evidence type="ECO:0000256" key="4">
    <source>
        <dbReference type="PIRSR" id="PIRSR001365-1"/>
    </source>
</evidence>